<dbReference type="OrthoDB" id="9883071at2"/>
<reference evidence="2 3" key="1">
    <citation type="submission" date="2016-10" db="EMBL/GenBank/DDBJ databases">
        <authorList>
            <person name="de Groot N.N."/>
        </authorList>
    </citation>
    <scope>NUCLEOTIDE SEQUENCE [LARGE SCALE GENOMIC DNA]</scope>
    <source>
        <strain evidence="2 3">AR67</strain>
    </source>
</reference>
<organism evidence="2 3">
    <name type="scientific">Ruminococcus albus</name>
    <dbReference type="NCBI Taxonomy" id="1264"/>
    <lineage>
        <taxon>Bacteria</taxon>
        <taxon>Bacillati</taxon>
        <taxon>Bacillota</taxon>
        <taxon>Clostridia</taxon>
        <taxon>Eubacteriales</taxon>
        <taxon>Oscillospiraceae</taxon>
        <taxon>Ruminococcus</taxon>
    </lineage>
</organism>
<sequence>MYRIKLMLVLVLSCTLLSSCTSDISSIHDESEELKIAESSLAERFNPLTDYKKYGKQMDDFAEDVANGFINKDYEMIKQNFCQRSLDTYDLDTDINNVFEKIGSDILSYGEINHTFGGKTFGGGNVSRLTGSVEIDDVKTEDNSYVIHINCVMKYDDDNSEIGIQNINITPSDWKAREDPEHEYFWDIGEVYGSWD</sequence>
<dbReference type="Gene3D" id="3.10.450.50">
    <property type="match status" value="1"/>
</dbReference>
<evidence type="ECO:0000313" key="3">
    <source>
        <dbReference type="Proteomes" id="UP000182192"/>
    </source>
</evidence>
<name>A0A1I1R6L2_RUMAL</name>
<feature type="chain" id="PRO_5039560859" description="DUF5104 domain-containing protein" evidence="1">
    <location>
        <begin position="19"/>
        <end position="196"/>
    </location>
</feature>
<dbReference type="EMBL" id="FOKQ01000060">
    <property type="protein sequence ID" value="SFD30034.1"/>
    <property type="molecule type" value="Genomic_DNA"/>
</dbReference>
<dbReference type="PROSITE" id="PS51257">
    <property type="entry name" value="PROKAR_LIPOPROTEIN"/>
    <property type="match status" value="1"/>
</dbReference>
<protein>
    <recommendedName>
        <fullName evidence="4">DUF5104 domain-containing protein</fullName>
    </recommendedName>
</protein>
<accession>A0A1I1R6L2</accession>
<evidence type="ECO:0008006" key="4">
    <source>
        <dbReference type="Google" id="ProtNLM"/>
    </source>
</evidence>
<dbReference type="Proteomes" id="UP000182192">
    <property type="component" value="Unassembled WGS sequence"/>
</dbReference>
<evidence type="ECO:0000256" key="1">
    <source>
        <dbReference type="SAM" id="SignalP"/>
    </source>
</evidence>
<dbReference type="RefSeq" id="WP_074963352.1">
    <property type="nucleotide sequence ID" value="NZ_FOKQ01000060.1"/>
</dbReference>
<dbReference type="AlphaFoldDB" id="A0A1I1R6L2"/>
<gene>
    <name evidence="2" type="ORF">SAMN02910406_03612</name>
</gene>
<evidence type="ECO:0000313" key="2">
    <source>
        <dbReference type="EMBL" id="SFD30034.1"/>
    </source>
</evidence>
<proteinExistence type="predicted"/>
<feature type="signal peptide" evidence="1">
    <location>
        <begin position="1"/>
        <end position="18"/>
    </location>
</feature>
<keyword evidence="1" id="KW-0732">Signal</keyword>